<reference evidence="1 2" key="1">
    <citation type="submission" date="2019-08" db="EMBL/GenBank/DDBJ databases">
        <title>The genome of the soybean aphid Biotype 1, its phylome, world population structure and adaptation to the North American continent.</title>
        <authorList>
            <person name="Giordano R."/>
            <person name="Donthu R.K."/>
            <person name="Hernandez A.G."/>
            <person name="Wright C.L."/>
            <person name="Zimin A.V."/>
        </authorList>
    </citation>
    <scope>NUCLEOTIDE SEQUENCE [LARGE SCALE GENOMIC DNA]</scope>
    <source>
        <tissue evidence="1">Whole aphids</tissue>
    </source>
</reference>
<accession>A0A6G0T8W1</accession>
<dbReference type="Proteomes" id="UP000475862">
    <property type="component" value="Unassembled WGS sequence"/>
</dbReference>
<comment type="caution">
    <text evidence="1">The sequence shown here is derived from an EMBL/GenBank/DDBJ whole genome shotgun (WGS) entry which is preliminary data.</text>
</comment>
<proteinExistence type="predicted"/>
<dbReference type="AlphaFoldDB" id="A0A6G0T8W1"/>
<sequence length="270" mass="31126">MLFKEIRLSLKLYELSITLKIVQCRLILLHKQINNFSISLKAFQNFVLKLINKTRAKIENNRFISIPLYTLFFICLEKNSNSSDLNTFIGLVTSFVFSTFYKKLNRYPILWSTYLQKHSITTNLKLTIFWIFCNYRCFHFSSEKKKIKYNLFFLDGNKPLLPVLNNVPLYHPSCLILCTYKISPTRSSSSYSLFGLMSTETPLFFPLTFNGSCSGTLCMASTFNGAVTVLLEVLSSNTGLSIEYTGGGDFLIFILEKLRITEFFIIILLI</sequence>
<organism evidence="1 2">
    <name type="scientific">Aphis glycines</name>
    <name type="common">Soybean aphid</name>
    <dbReference type="NCBI Taxonomy" id="307491"/>
    <lineage>
        <taxon>Eukaryota</taxon>
        <taxon>Metazoa</taxon>
        <taxon>Ecdysozoa</taxon>
        <taxon>Arthropoda</taxon>
        <taxon>Hexapoda</taxon>
        <taxon>Insecta</taxon>
        <taxon>Pterygota</taxon>
        <taxon>Neoptera</taxon>
        <taxon>Paraneoptera</taxon>
        <taxon>Hemiptera</taxon>
        <taxon>Sternorrhyncha</taxon>
        <taxon>Aphidomorpha</taxon>
        <taxon>Aphidoidea</taxon>
        <taxon>Aphididae</taxon>
        <taxon>Aphidini</taxon>
        <taxon>Aphis</taxon>
        <taxon>Aphis</taxon>
    </lineage>
</organism>
<gene>
    <name evidence="1" type="ORF">AGLY_012633</name>
</gene>
<dbReference type="EMBL" id="VYZN01000049">
    <property type="protein sequence ID" value="KAE9528211.1"/>
    <property type="molecule type" value="Genomic_DNA"/>
</dbReference>
<evidence type="ECO:0000313" key="1">
    <source>
        <dbReference type="EMBL" id="KAE9528211.1"/>
    </source>
</evidence>
<protein>
    <submittedName>
        <fullName evidence="1">Uncharacterized protein</fullName>
    </submittedName>
</protein>
<name>A0A6G0T8W1_APHGL</name>
<evidence type="ECO:0000313" key="2">
    <source>
        <dbReference type="Proteomes" id="UP000475862"/>
    </source>
</evidence>
<keyword evidence="2" id="KW-1185">Reference proteome</keyword>